<sequence>MINERPYLTHSKWIRVNFIYFCSGFAQTAVNEPLLWDFAQTLGQTEPEWPNTMEAANQFIAVFQF</sequence>
<keyword evidence="2" id="KW-1185">Reference proteome</keyword>
<name>A0A9P9YII4_9MUSC</name>
<dbReference type="EMBL" id="JAMKOV010000013">
    <property type="protein sequence ID" value="KAI8037363.1"/>
    <property type="molecule type" value="Genomic_DNA"/>
</dbReference>
<proteinExistence type="predicted"/>
<accession>A0A9P9YII4</accession>
<dbReference type="Proteomes" id="UP001059596">
    <property type="component" value="Unassembled WGS sequence"/>
</dbReference>
<evidence type="ECO:0000313" key="1">
    <source>
        <dbReference type="EMBL" id="KAI8037363.1"/>
    </source>
</evidence>
<evidence type="ECO:0000313" key="2">
    <source>
        <dbReference type="Proteomes" id="UP001059596"/>
    </source>
</evidence>
<organism evidence="1 2">
    <name type="scientific">Drosophila gunungcola</name>
    <name type="common">fruit fly</name>
    <dbReference type="NCBI Taxonomy" id="103775"/>
    <lineage>
        <taxon>Eukaryota</taxon>
        <taxon>Metazoa</taxon>
        <taxon>Ecdysozoa</taxon>
        <taxon>Arthropoda</taxon>
        <taxon>Hexapoda</taxon>
        <taxon>Insecta</taxon>
        <taxon>Pterygota</taxon>
        <taxon>Neoptera</taxon>
        <taxon>Endopterygota</taxon>
        <taxon>Diptera</taxon>
        <taxon>Brachycera</taxon>
        <taxon>Muscomorpha</taxon>
        <taxon>Ephydroidea</taxon>
        <taxon>Drosophilidae</taxon>
        <taxon>Drosophila</taxon>
        <taxon>Sophophora</taxon>
    </lineage>
</organism>
<gene>
    <name evidence="1" type="ORF">M5D96_010114</name>
</gene>
<reference evidence="1" key="1">
    <citation type="journal article" date="2023" name="Genome Biol. Evol.">
        <title>Long-read-based Genome Assembly of Drosophila gunungcola Reveals Fewer Chemosensory Genes in Flower-breeding Species.</title>
        <authorList>
            <person name="Negi A."/>
            <person name="Liao B.Y."/>
            <person name="Yeh S.D."/>
        </authorList>
    </citation>
    <scope>NUCLEOTIDE SEQUENCE</scope>
    <source>
        <strain evidence="1">Sukarami</strain>
    </source>
</reference>
<dbReference type="AlphaFoldDB" id="A0A9P9YII4"/>
<comment type="caution">
    <text evidence="1">The sequence shown here is derived from an EMBL/GenBank/DDBJ whole genome shotgun (WGS) entry which is preliminary data.</text>
</comment>
<protein>
    <submittedName>
        <fullName evidence="1">Uncharacterized protein</fullName>
    </submittedName>
</protein>